<dbReference type="Proteomes" id="UP001239462">
    <property type="component" value="Unassembled WGS sequence"/>
</dbReference>
<dbReference type="EMBL" id="JASZZN010000013">
    <property type="protein sequence ID" value="MDM4017290.1"/>
    <property type="molecule type" value="Genomic_DNA"/>
</dbReference>
<comment type="caution">
    <text evidence="3">The sequence shown here is derived from an EMBL/GenBank/DDBJ whole genome shotgun (WGS) entry which is preliminary data.</text>
</comment>
<dbReference type="RefSeq" id="WP_289164736.1">
    <property type="nucleotide sequence ID" value="NZ_JASZZN010000013.1"/>
</dbReference>
<sequence>MSKFFGLLCLVAFAAIPTVGRADVVFSGETVQFTGPGQYSLGLFATAIGQNEVIGGYNTTFDFSDPVFEYESTSFDAPEFNSVAPPSAAGSTLVQVGAQNTLFSGLSIDQDETIRLATVTFSATGPGTASLQVNAAFDQNFQALTFGSGGGLNLAVTAIPEPSSCLFMAGLGGVVVSARRRRRS</sequence>
<gene>
    <name evidence="3" type="ORF">QTN89_17720</name>
</gene>
<dbReference type="Pfam" id="PF07589">
    <property type="entry name" value="PEP-CTERM"/>
    <property type="match status" value="1"/>
</dbReference>
<proteinExistence type="predicted"/>
<keyword evidence="4" id="KW-1185">Reference proteome</keyword>
<organism evidence="3 4">
    <name type="scientific">Roseiconus lacunae</name>
    <dbReference type="NCBI Taxonomy" id="2605694"/>
    <lineage>
        <taxon>Bacteria</taxon>
        <taxon>Pseudomonadati</taxon>
        <taxon>Planctomycetota</taxon>
        <taxon>Planctomycetia</taxon>
        <taxon>Pirellulales</taxon>
        <taxon>Pirellulaceae</taxon>
        <taxon>Roseiconus</taxon>
    </lineage>
</organism>
<protein>
    <submittedName>
        <fullName evidence="3">PEP-CTERM sorting domain-containing protein</fullName>
    </submittedName>
</protein>
<evidence type="ECO:0000256" key="1">
    <source>
        <dbReference type="SAM" id="SignalP"/>
    </source>
</evidence>
<accession>A0ABT7PLE5</accession>
<dbReference type="InterPro" id="IPR013424">
    <property type="entry name" value="Ice-binding_C"/>
</dbReference>
<name>A0ABT7PLE5_9BACT</name>
<evidence type="ECO:0000313" key="4">
    <source>
        <dbReference type="Proteomes" id="UP001239462"/>
    </source>
</evidence>
<feature type="signal peptide" evidence="1">
    <location>
        <begin position="1"/>
        <end position="22"/>
    </location>
</feature>
<feature type="domain" description="Ice-binding protein C-terminal" evidence="2">
    <location>
        <begin position="158"/>
        <end position="181"/>
    </location>
</feature>
<evidence type="ECO:0000259" key="2">
    <source>
        <dbReference type="Pfam" id="PF07589"/>
    </source>
</evidence>
<feature type="chain" id="PRO_5046115964" evidence="1">
    <location>
        <begin position="23"/>
        <end position="184"/>
    </location>
</feature>
<evidence type="ECO:0000313" key="3">
    <source>
        <dbReference type="EMBL" id="MDM4017290.1"/>
    </source>
</evidence>
<reference evidence="3 4" key="1">
    <citation type="submission" date="2023-06" db="EMBL/GenBank/DDBJ databases">
        <title>Roseiconus lacunae JC819 isolated from Gulf of Mannar region, Tamil Nadu.</title>
        <authorList>
            <person name="Pk S."/>
            <person name="Ch S."/>
            <person name="Ch V.R."/>
        </authorList>
    </citation>
    <scope>NUCLEOTIDE SEQUENCE [LARGE SCALE GENOMIC DNA]</scope>
    <source>
        <strain evidence="3 4">JC819</strain>
    </source>
</reference>
<keyword evidence="1" id="KW-0732">Signal</keyword>